<dbReference type="Gene3D" id="3.40.50.300">
    <property type="entry name" value="P-loop containing nucleotide triphosphate hydrolases"/>
    <property type="match status" value="1"/>
</dbReference>
<dbReference type="InterPro" id="IPR027417">
    <property type="entry name" value="P-loop_NTPase"/>
</dbReference>
<proteinExistence type="predicted"/>
<evidence type="ECO:0000313" key="2">
    <source>
        <dbReference type="Proteomes" id="UP000095607"/>
    </source>
</evidence>
<dbReference type="SUPFAM" id="SSF52540">
    <property type="entry name" value="P-loop containing nucleoside triphosphate hydrolases"/>
    <property type="match status" value="1"/>
</dbReference>
<accession>A0ABM6DZ43</accession>
<evidence type="ECO:0000313" key="1">
    <source>
        <dbReference type="EMBL" id="AOV00268.1"/>
    </source>
</evidence>
<protein>
    <recommendedName>
        <fullName evidence="3">ATP-binding protein</fullName>
    </recommendedName>
</protein>
<reference evidence="1 2" key="1">
    <citation type="submission" date="2016-09" db="EMBL/GenBank/DDBJ databases">
        <title>Complete genome sequence of Deltia acidovorans CM13 isolated from murine proximal colonic tissue.</title>
        <authorList>
            <person name="Saffarian A."/>
        </authorList>
    </citation>
    <scope>NUCLEOTIDE SEQUENCE [LARGE SCALE GENOMIC DNA]</scope>
    <source>
        <strain evidence="1 2">CM13</strain>
    </source>
</reference>
<gene>
    <name evidence="1" type="ORF">BI380_02295</name>
</gene>
<evidence type="ECO:0008006" key="3">
    <source>
        <dbReference type="Google" id="ProtNLM"/>
    </source>
</evidence>
<sequence>MQLTMDTTKHINPDHYLETEQGRLFTTERSAAAWELAYRDLDKALSVSSPATKLYVVVGVQAAGKSSWIQQNAAALGGDAVFFDAALPKTVHRERAIQIARSHGVPVVCIWLKADLQTSLQRNAQRRADHQVPEQAIRSVFAMFEPPSEQEGFAVVHIDDTEPAPGSSIQPMGPRQFPSLQDLDQQVIVGWRACEMALAVGGRWDMDESGRQHWVPGEAVWSHPQVPYLQFIEIWLQLMEGRVWSMLSRIDDGSGFHGLYLVTPEASESGPGVPASIGYRDRLLAELPLGLVRIKDMRRDADGFVVEMCMHIGQKVVRFLSGEVYERGQGLFEVIELDESILVQIES</sequence>
<dbReference type="EMBL" id="CP017420">
    <property type="protein sequence ID" value="AOV00268.1"/>
    <property type="molecule type" value="Genomic_DNA"/>
</dbReference>
<keyword evidence="2" id="KW-1185">Reference proteome</keyword>
<dbReference type="Proteomes" id="UP000095607">
    <property type="component" value="Chromosome"/>
</dbReference>
<name>A0ABM6DZ43_9BURK</name>
<dbReference type="Pfam" id="PF13671">
    <property type="entry name" value="AAA_33"/>
    <property type="match status" value="1"/>
</dbReference>
<organism evidence="1 2">
    <name type="scientific">Delftia tsuruhatensis</name>
    <dbReference type="NCBI Taxonomy" id="180282"/>
    <lineage>
        <taxon>Bacteria</taxon>
        <taxon>Pseudomonadati</taxon>
        <taxon>Pseudomonadota</taxon>
        <taxon>Betaproteobacteria</taxon>
        <taxon>Burkholderiales</taxon>
        <taxon>Comamonadaceae</taxon>
        <taxon>Delftia</taxon>
    </lineage>
</organism>